<dbReference type="AlphaFoldDB" id="A0A2T0AQZ3"/>
<evidence type="ECO:0008006" key="3">
    <source>
        <dbReference type="Google" id="ProtNLM"/>
    </source>
</evidence>
<dbReference type="EMBL" id="PVXM01000031">
    <property type="protein sequence ID" value="PRR71906.1"/>
    <property type="molecule type" value="Genomic_DNA"/>
</dbReference>
<dbReference type="Proteomes" id="UP000238415">
    <property type="component" value="Unassembled WGS sequence"/>
</dbReference>
<dbReference type="RefSeq" id="WP_106005503.1">
    <property type="nucleotide sequence ID" value="NZ_CP136419.1"/>
</dbReference>
<comment type="caution">
    <text evidence="1">The sequence shown here is derived from an EMBL/GenBank/DDBJ whole genome shotgun (WGS) entry which is preliminary data.</text>
</comment>
<proteinExistence type="predicted"/>
<sequence length="169" mass="18636">MNRQPKLIIVPCTLDEANAFIKQYHRHHGPVKGHKFSIAVADEKNNIRGVAIIGRPVSRVLDDGWTLEVRRLATDGCKNACSALYAAAWRATRAMGYRRLVTYILTTEPGTSLRAAGWRCMGQAGGGSWNRPSRPRVDKHPLQQKLRWEVSDGPIGDLLLPEEGGGVNG</sequence>
<dbReference type="NCBIfam" id="NF045478">
    <property type="entry name" value="XF1762_fam"/>
    <property type="match status" value="1"/>
</dbReference>
<gene>
    <name evidence="1" type="ORF">MOHU_15380</name>
</gene>
<protein>
    <recommendedName>
        <fullName evidence="3">N-acetyltransferase domain-containing protein</fullName>
    </recommendedName>
</protein>
<evidence type="ECO:0000313" key="2">
    <source>
        <dbReference type="Proteomes" id="UP000238415"/>
    </source>
</evidence>
<accession>A0A2T0AQZ3</accession>
<dbReference type="InterPro" id="IPR053780">
    <property type="entry name" value="Gp66-like"/>
</dbReference>
<keyword evidence="2" id="KW-1185">Reference proteome</keyword>
<reference evidence="1 2" key="1">
    <citation type="submission" date="2018-03" db="EMBL/GenBank/DDBJ databases">
        <title>Genome sequence of Moorella humiferrea DSM 23265.</title>
        <authorList>
            <person name="Poehlein A."/>
            <person name="Daniel R."/>
        </authorList>
    </citation>
    <scope>NUCLEOTIDE SEQUENCE [LARGE SCALE GENOMIC DNA]</scope>
    <source>
        <strain evidence="1 2">DSM 23265</strain>
    </source>
</reference>
<organism evidence="1 2">
    <name type="scientific">Neomoorella humiferrea</name>
    <dbReference type="NCBI Taxonomy" id="676965"/>
    <lineage>
        <taxon>Bacteria</taxon>
        <taxon>Bacillati</taxon>
        <taxon>Bacillota</taxon>
        <taxon>Clostridia</taxon>
        <taxon>Neomoorellales</taxon>
        <taxon>Neomoorellaceae</taxon>
        <taxon>Neomoorella</taxon>
    </lineage>
</organism>
<name>A0A2T0AQZ3_9FIRM</name>
<evidence type="ECO:0000313" key="1">
    <source>
        <dbReference type="EMBL" id="PRR71906.1"/>
    </source>
</evidence>
<dbReference type="OrthoDB" id="1653618at2"/>